<organism evidence="5">
    <name type="scientific">Blastobotrys adeninivorans</name>
    <name type="common">Yeast</name>
    <name type="synonym">Arxula adeninivorans</name>
    <dbReference type="NCBI Taxonomy" id="409370"/>
    <lineage>
        <taxon>Eukaryota</taxon>
        <taxon>Fungi</taxon>
        <taxon>Dikarya</taxon>
        <taxon>Ascomycota</taxon>
        <taxon>Saccharomycotina</taxon>
        <taxon>Dipodascomycetes</taxon>
        <taxon>Dipodascales</taxon>
        <taxon>Trichomonascaceae</taxon>
        <taxon>Blastobotrys</taxon>
    </lineage>
</organism>
<evidence type="ECO:0000313" key="5">
    <source>
        <dbReference type="EMBL" id="CDP36769.1"/>
    </source>
</evidence>
<sequence>MDLDQEAQPLLPFPQSFLDSTPIYSVVLDIYDLVVSRVDISLKYDQLKSPQIYSFLVKPIVGDLRQDLNPGTLYALMANMHQFAKESTTNAAMSGIMATRSTICEIVAIRLLKDYDDDDLMNALTYDFYPLANGELDGKMIPRWQRISTLELAIKAEAKRFLAHPVVAQVLEEIWNGSVMFQSSMHKLHRARFDDDEALALAAYGRRGPGIRYRYEDASILKLSRLRVPRYRHVVNLLSYCVLLCLYVAVLSQKRPSIDPLNIVFWLWSLGFILDEVVGFSDAGFTLYVMSLWNWFDLIILILLVSYAGTLGISYVKSDHALAATAQNILGTVAIFLFPRLFSILDNYKIFSQMVVSVKRMMVDLTVACIVIVIFSSGFWVAFTMAFGRDIFTSKKITMDLLKILFGFTPTVWDSWNYYSWLGRFMLVFYLFITHFVIMTILIAVLSNSFSAVIENANEEHQYMFAVNTITMIKSESSSLFAYTSPLNLLEWIIRPLFYCMPLRRFLVLNRTVIKVTHFPVLLAIFTYEKIHLRFMRKKEEHEKSKEIQRKAIKKQALSQESTSTPMDGSSTSVDPNNRKSRKLKRAHHKRLKETKPKVSNDDLLDEVFKRPYKGTIKVKPNITLNGDDATYGYSYMDNRFNPQEVNSDPETTRRHDETEYSDIEDDDDDYTMPFPNFGSINYRKPALGHRIDSRSSQQTVERFFDDDSQSSAQNSRRRRLLHPVGHRSRLFSTASSLVRHGMGTLALSPTRSTASVIERHLRQNRRPQTDVAEDSGMDETNADYGIDDDDASDDERSKVLRDIGQSGQLSEELQTMSRLFMRRMDTLETGFKNIELLLSRIPDNSASTSTAYSSRGQDVRRRASKFREDPPN</sequence>
<dbReference type="AlphaFoldDB" id="A0A060T7M0"/>
<name>A0A060T7M0_BLAAD</name>
<dbReference type="PhylomeDB" id="A0A060T7M0"/>
<feature type="transmembrane region" description="Helical" evidence="2">
    <location>
        <begin position="295"/>
        <end position="316"/>
    </location>
</feature>
<dbReference type="InterPro" id="IPR056336">
    <property type="entry name" value="YVC1_C"/>
</dbReference>
<feature type="region of interest" description="Disordered" evidence="1">
    <location>
        <begin position="760"/>
        <end position="796"/>
    </location>
</feature>
<feature type="compositionally biased region" description="Polar residues" evidence="1">
    <location>
        <begin position="557"/>
        <end position="576"/>
    </location>
</feature>
<keyword evidence="2" id="KW-0472">Membrane</keyword>
<gene>
    <name evidence="5" type="ORF">GNLVRS02_ARAD1B20526g</name>
</gene>
<feature type="compositionally biased region" description="Basic residues" evidence="1">
    <location>
        <begin position="579"/>
        <end position="593"/>
    </location>
</feature>
<feature type="compositionally biased region" description="Acidic residues" evidence="1">
    <location>
        <begin position="660"/>
        <end position="671"/>
    </location>
</feature>
<feature type="transmembrane region" description="Helical" evidence="2">
    <location>
        <begin position="425"/>
        <end position="446"/>
    </location>
</feature>
<protein>
    <submittedName>
        <fullName evidence="5">ARAD1B20526p</fullName>
    </submittedName>
</protein>
<dbReference type="Pfam" id="PF23190">
    <property type="entry name" value="LHD_TRPY1"/>
    <property type="match status" value="1"/>
</dbReference>
<keyword evidence="2" id="KW-0812">Transmembrane</keyword>
<keyword evidence="2" id="KW-1133">Transmembrane helix</keyword>
<dbReference type="InterPro" id="IPR052971">
    <property type="entry name" value="TRP_calcium_channel"/>
</dbReference>
<evidence type="ECO:0000259" key="3">
    <source>
        <dbReference type="Pfam" id="PF23190"/>
    </source>
</evidence>
<feature type="compositionally biased region" description="Polar residues" evidence="1">
    <location>
        <begin position="641"/>
        <end position="650"/>
    </location>
</feature>
<feature type="region of interest" description="Disordered" evidence="1">
    <location>
        <begin position="845"/>
        <end position="873"/>
    </location>
</feature>
<dbReference type="PANTHER" id="PTHR35859">
    <property type="entry name" value="NONSELECTIVE CATION CHANNEL PROTEIN"/>
    <property type="match status" value="1"/>
</dbReference>
<feature type="compositionally biased region" description="Basic and acidic residues" evidence="1">
    <location>
        <begin position="858"/>
        <end position="873"/>
    </location>
</feature>
<evidence type="ECO:0000259" key="4">
    <source>
        <dbReference type="Pfam" id="PF23317"/>
    </source>
</evidence>
<accession>A0A060T7M0</accession>
<dbReference type="InterPro" id="IPR056337">
    <property type="entry name" value="LHD_YVC1"/>
</dbReference>
<feature type="transmembrane region" description="Helical" evidence="2">
    <location>
        <begin position="233"/>
        <end position="251"/>
    </location>
</feature>
<feature type="compositionally biased region" description="Polar residues" evidence="1">
    <location>
        <begin position="845"/>
        <end position="857"/>
    </location>
</feature>
<evidence type="ECO:0000256" key="1">
    <source>
        <dbReference type="SAM" id="MobiDB-lite"/>
    </source>
</evidence>
<feature type="domain" description="YVC1 N-terminal linker helical" evidence="3">
    <location>
        <begin position="25"/>
        <end position="184"/>
    </location>
</feature>
<feature type="domain" description="Calcium channel YVC1-like C-terminal transmembrane" evidence="4">
    <location>
        <begin position="239"/>
        <end position="533"/>
    </location>
</feature>
<dbReference type="EMBL" id="HG937692">
    <property type="protein sequence ID" value="CDP36769.1"/>
    <property type="molecule type" value="Genomic_DNA"/>
</dbReference>
<feature type="compositionally biased region" description="Acidic residues" evidence="1">
    <location>
        <begin position="772"/>
        <end position="794"/>
    </location>
</feature>
<evidence type="ECO:0000256" key="2">
    <source>
        <dbReference type="SAM" id="Phobius"/>
    </source>
</evidence>
<proteinExistence type="predicted"/>
<reference evidence="5" key="1">
    <citation type="submission" date="2014-02" db="EMBL/GenBank/DDBJ databases">
        <authorList>
            <person name="Genoscope - CEA"/>
        </authorList>
    </citation>
    <scope>NUCLEOTIDE SEQUENCE</scope>
    <source>
        <strain evidence="5">LS3</strain>
    </source>
</reference>
<reference evidence="5" key="2">
    <citation type="submission" date="2014-06" db="EMBL/GenBank/DDBJ databases">
        <title>The complete genome of Blastobotrys (Arxula) adeninivorans LS3 - a yeast of biotechnological interest.</title>
        <authorList>
            <person name="Kunze G."/>
            <person name="Gaillardin C."/>
            <person name="Czernicka M."/>
            <person name="Durrens P."/>
            <person name="Martin T."/>
            <person name="Boer E."/>
            <person name="Gabaldon T."/>
            <person name="Cruz J."/>
            <person name="Talla E."/>
            <person name="Marck C."/>
            <person name="Goffeau A."/>
            <person name="Barbe V."/>
            <person name="Baret P."/>
            <person name="Baronian K."/>
            <person name="Beier S."/>
            <person name="Bleykasten C."/>
            <person name="Bode R."/>
            <person name="Casaregola S."/>
            <person name="Despons L."/>
            <person name="Fairhead C."/>
            <person name="Giersberg M."/>
            <person name="Gierski P."/>
            <person name="Hahnel U."/>
            <person name="Hartmann A."/>
            <person name="Jankowska D."/>
            <person name="Jubin C."/>
            <person name="Jung P."/>
            <person name="Lafontaine I."/>
            <person name="Leh-Louis V."/>
            <person name="Lemaire M."/>
            <person name="Marcet-Houben M."/>
            <person name="Mascher M."/>
            <person name="Morel G."/>
            <person name="Richard G.-F."/>
            <person name="Riechen J."/>
            <person name="Sacerdot C."/>
            <person name="Sarkar A."/>
            <person name="Savel G."/>
            <person name="Schacherer J."/>
            <person name="Sherman D."/>
            <person name="Straub M.-L."/>
            <person name="Stein N."/>
            <person name="Thierry A."/>
            <person name="Trautwein-Schult A."/>
            <person name="Westhof E."/>
            <person name="Worch S."/>
            <person name="Dujon B."/>
            <person name="Souciet J.-L."/>
            <person name="Wincker P."/>
            <person name="Scholz U."/>
            <person name="Neuveglise N."/>
        </authorList>
    </citation>
    <scope>NUCLEOTIDE SEQUENCE</scope>
    <source>
        <strain evidence="5">LS3</strain>
    </source>
</reference>
<dbReference type="PANTHER" id="PTHR35859:SF4">
    <property type="entry name" value="MEMBRANE CHANNEL PROTEIN, PUTATIVE (AFU_ORTHOLOGUE AFUA_6G11300)-RELATED"/>
    <property type="match status" value="1"/>
</dbReference>
<dbReference type="Pfam" id="PF23317">
    <property type="entry name" value="YVC1_C"/>
    <property type="match status" value="1"/>
</dbReference>
<feature type="transmembrane region" description="Helical" evidence="2">
    <location>
        <begin position="263"/>
        <end position="289"/>
    </location>
</feature>
<feature type="transmembrane region" description="Helical" evidence="2">
    <location>
        <begin position="365"/>
        <end position="388"/>
    </location>
</feature>
<feature type="region of interest" description="Disordered" evidence="1">
    <location>
        <begin position="636"/>
        <end position="721"/>
    </location>
</feature>
<feature type="region of interest" description="Disordered" evidence="1">
    <location>
        <begin position="542"/>
        <end position="598"/>
    </location>
</feature>
<feature type="transmembrane region" description="Helical" evidence="2">
    <location>
        <begin position="328"/>
        <end position="345"/>
    </location>
</feature>